<feature type="region of interest" description="Disordered" evidence="7">
    <location>
        <begin position="461"/>
        <end position="493"/>
    </location>
</feature>
<dbReference type="InterPro" id="IPR011989">
    <property type="entry name" value="ARM-like"/>
</dbReference>
<feature type="compositionally biased region" description="Basic and acidic residues" evidence="7">
    <location>
        <begin position="467"/>
        <end position="483"/>
    </location>
</feature>
<dbReference type="SUPFAM" id="SSF48371">
    <property type="entry name" value="ARM repeat"/>
    <property type="match status" value="1"/>
</dbReference>
<evidence type="ECO:0000256" key="5">
    <source>
        <dbReference type="ARBA" id="ARBA00023242"/>
    </source>
</evidence>
<dbReference type="GO" id="GO:0043161">
    <property type="term" value="P:proteasome-mediated ubiquitin-dependent protein catabolic process"/>
    <property type="evidence" value="ECO:0007669"/>
    <property type="project" value="TreeGrafter"/>
</dbReference>
<keyword evidence="5" id="KW-0539">Nucleus</keyword>
<dbReference type="GO" id="GO:0034657">
    <property type="term" value="C:GID complex"/>
    <property type="evidence" value="ECO:0007669"/>
    <property type="project" value="TreeGrafter"/>
</dbReference>
<proteinExistence type="predicted"/>
<evidence type="ECO:0000256" key="3">
    <source>
        <dbReference type="ARBA" id="ARBA00022490"/>
    </source>
</evidence>
<evidence type="ECO:0000256" key="1">
    <source>
        <dbReference type="ARBA" id="ARBA00004123"/>
    </source>
</evidence>
<organism evidence="8 9">
    <name type="scientific">Trichomonascus ciferrii</name>
    <dbReference type="NCBI Taxonomy" id="44093"/>
    <lineage>
        <taxon>Eukaryota</taxon>
        <taxon>Fungi</taxon>
        <taxon>Dikarya</taxon>
        <taxon>Ascomycota</taxon>
        <taxon>Saccharomycotina</taxon>
        <taxon>Dipodascomycetes</taxon>
        <taxon>Dipodascales</taxon>
        <taxon>Trichomonascaceae</taxon>
        <taxon>Trichomonascus</taxon>
        <taxon>Trichomonascus ciferrii complex</taxon>
    </lineage>
</organism>
<dbReference type="PANTHER" id="PTHR15651">
    <property type="entry name" value="ARMADILLO REPEAT-CONTAINING PROTEIN 8"/>
    <property type="match status" value="1"/>
</dbReference>
<evidence type="ECO:0000313" key="9">
    <source>
        <dbReference type="Proteomes" id="UP000761534"/>
    </source>
</evidence>
<dbReference type="EMBL" id="SWFS01000340">
    <property type="protein sequence ID" value="KAA8909427.1"/>
    <property type="molecule type" value="Genomic_DNA"/>
</dbReference>
<comment type="caution">
    <text evidence="8">The sequence shown here is derived from an EMBL/GenBank/DDBJ whole genome shotgun (WGS) entry which is preliminary data.</text>
</comment>
<evidence type="ECO:0000256" key="6">
    <source>
        <dbReference type="PROSITE-ProRule" id="PRU00103"/>
    </source>
</evidence>
<feature type="repeat" description="HEAT" evidence="6">
    <location>
        <begin position="262"/>
        <end position="300"/>
    </location>
</feature>
<reference evidence="8" key="1">
    <citation type="journal article" date="2019" name="G3 (Bethesda)">
        <title>Genome Assemblies of Two Rare Opportunistic Yeast Pathogens: Diutina rugosa (syn. Candida rugosa) and Trichomonascus ciferrii (syn. Candida ciferrii).</title>
        <authorList>
            <person name="Mixao V."/>
            <person name="Saus E."/>
            <person name="Hansen A.P."/>
            <person name="Lass-Florl C."/>
            <person name="Gabaldon T."/>
        </authorList>
    </citation>
    <scope>NUCLEOTIDE SEQUENCE</scope>
    <source>
        <strain evidence="8">CBS 4856</strain>
    </source>
</reference>
<dbReference type="PROSITE" id="PS50077">
    <property type="entry name" value="HEAT_REPEAT"/>
    <property type="match status" value="1"/>
</dbReference>
<protein>
    <submittedName>
        <fullName evidence="8">Uncharacterized protein</fullName>
    </submittedName>
</protein>
<dbReference type="InterPro" id="IPR000225">
    <property type="entry name" value="Armadillo"/>
</dbReference>
<name>A0A642V5P3_9ASCO</name>
<evidence type="ECO:0000313" key="8">
    <source>
        <dbReference type="EMBL" id="KAA8909427.1"/>
    </source>
</evidence>
<dbReference type="Proteomes" id="UP000761534">
    <property type="component" value="Unassembled WGS sequence"/>
</dbReference>
<dbReference type="GO" id="GO:0005634">
    <property type="term" value="C:nucleus"/>
    <property type="evidence" value="ECO:0007669"/>
    <property type="project" value="UniProtKB-SubCell"/>
</dbReference>
<keyword evidence="4" id="KW-0677">Repeat</keyword>
<accession>A0A642V5P3</accession>
<evidence type="ECO:0000256" key="2">
    <source>
        <dbReference type="ARBA" id="ARBA00004496"/>
    </source>
</evidence>
<dbReference type="InterPro" id="IPR016024">
    <property type="entry name" value="ARM-type_fold"/>
</dbReference>
<dbReference type="InterPro" id="IPR038739">
    <property type="entry name" value="ARMC8/Vid28"/>
</dbReference>
<dbReference type="OrthoDB" id="5559898at2759"/>
<evidence type="ECO:0000256" key="7">
    <source>
        <dbReference type="SAM" id="MobiDB-lite"/>
    </source>
</evidence>
<feature type="compositionally biased region" description="Low complexity" evidence="7">
    <location>
        <begin position="236"/>
        <end position="255"/>
    </location>
</feature>
<sequence>MTISAEDMIGVLQHPGDEGQLLNGLKQLKNSVIGHDEEKAVFIAREDVIPTLLDLCENGPSDDVRVEAIVILGSFAYGSDSVVSDLLKHPIVPVVQRTLDRAHAKRRDVIVRACIRILAAILHKHNSGGMYMAEYPGIVGVLNELLWTPTTPSATVTQCCRLVPLLVESGKRNKAEGQNTPSLAPLAQCLSARISMLMGKYDQHAQGVRKSSSSLEAAIAALANIITPAQAKNLLSGGAVSSPSGAESSSSGVPGPRSADKFIQGLVSLTRDDDVQMRLSAVELLTKLQEHAVSESQKDEMVQPLLPTLVPILDESLGKDPRVALALARTCRDDEHSSAMAVEVGVVKKICSVLKATPDESICAKSDVVANNLLALAGIGAHKDRFRSEITDNGGLSIINRIFALKLEMYNGEEDEESVIYAIRSVKTAACYVLRSLSRSVSLLRTSLSSTEIVDGIMEMLENGSSSKKEDENKMDVEEESHPKKSASATSAIDDSPEVRSAVMAAICNLILEFSPLQKPLIDKGLLTIIIDHAHSPHPPLRLNSVWALKHATFSASQEIKDAVLTQMGSSYLMELCHDPELDVQEQAMAFLRNLLCRNTDAVDRLFTDLGINTVFAMIEEKLANGSFYDRHPDILVSTVYTLVHIAAGAESHRDVITQREGMLRKLLPLLPHQDSELRVAIVWLMINLTWIEEDYNTSSIRSESCKIRAQKISQLGFKEALQERSRDSSLDVRERTKTALFQIEGLLNNSSPSRA</sequence>
<dbReference type="GO" id="GO:0005737">
    <property type="term" value="C:cytoplasm"/>
    <property type="evidence" value="ECO:0007669"/>
    <property type="project" value="UniProtKB-SubCell"/>
</dbReference>
<evidence type="ECO:0000256" key="4">
    <source>
        <dbReference type="ARBA" id="ARBA00022737"/>
    </source>
</evidence>
<dbReference type="SMART" id="SM00185">
    <property type="entry name" value="ARM"/>
    <property type="match status" value="5"/>
</dbReference>
<keyword evidence="9" id="KW-1185">Reference proteome</keyword>
<gene>
    <name evidence="8" type="ORF">TRICI_004494</name>
</gene>
<dbReference type="InterPro" id="IPR021133">
    <property type="entry name" value="HEAT_type_2"/>
</dbReference>
<feature type="region of interest" description="Disordered" evidence="7">
    <location>
        <begin position="236"/>
        <end position="257"/>
    </location>
</feature>
<keyword evidence="3" id="KW-0963">Cytoplasm</keyword>
<dbReference type="AlphaFoldDB" id="A0A642V5P3"/>
<dbReference type="PANTHER" id="PTHR15651:SF7">
    <property type="entry name" value="ARMADILLO REPEAT-CONTAINING PROTEIN 8"/>
    <property type="match status" value="1"/>
</dbReference>
<dbReference type="VEuPathDB" id="FungiDB:TRICI_004494"/>
<comment type="subcellular location">
    <subcellularLocation>
        <location evidence="2">Cytoplasm</location>
    </subcellularLocation>
    <subcellularLocation>
        <location evidence="1">Nucleus</location>
    </subcellularLocation>
</comment>
<dbReference type="Gene3D" id="1.25.10.10">
    <property type="entry name" value="Leucine-rich Repeat Variant"/>
    <property type="match status" value="2"/>
</dbReference>